<sequence>MMKRCHVINKQEENYWAELYSAEQKGIEKGIEEGRVEIIEQLIDSNKLTLEEISKSLKIPLSQIEEIKANMEHAMP</sequence>
<evidence type="ECO:0000313" key="2">
    <source>
        <dbReference type="Proteomes" id="UP000321291"/>
    </source>
</evidence>
<name>A0A5B8VLV0_9BACT</name>
<dbReference type="KEGG" id="agi:FSB73_13635"/>
<evidence type="ECO:0008006" key="3">
    <source>
        <dbReference type="Google" id="ProtNLM"/>
    </source>
</evidence>
<evidence type="ECO:0000313" key="1">
    <source>
        <dbReference type="EMBL" id="QEC72564.1"/>
    </source>
</evidence>
<protein>
    <recommendedName>
        <fullName evidence="3">Rpn family recombination-promoting nuclease/putative transposase</fullName>
    </recommendedName>
</protein>
<proteinExistence type="predicted"/>
<dbReference type="Proteomes" id="UP000321291">
    <property type="component" value="Chromosome"/>
</dbReference>
<accession>A0A5B8VLV0</accession>
<dbReference type="EMBL" id="CP042434">
    <property type="protein sequence ID" value="QEC72564.1"/>
    <property type="molecule type" value="Genomic_DNA"/>
</dbReference>
<gene>
    <name evidence="1" type="ORF">FSB73_13635</name>
</gene>
<keyword evidence="2" id="KW-1185">Reference proteome</keyword>
<dbReference type="RefSeq" id="WP_146783207.1">
    <property type="nucleotide sequence ID" value="NZ_CP042434.1"/>
</dbReference>
<dbReference type="AlphaFoldDB" id="A0A5B8VLV0"/>
<organism evidence="1 2">
    <name type="scientific">Arachidicoccus ginsenosidivorans</name>
    <dbReference type="NCBI Taxonomy" id="496057"/>
    <lineage>
        <taxon>Bacteria</taxon>
        <taxon>Pseudomonadati</taxon>
        <taxon>Bacteroidota</taxon>
        <taxon>Chitinophagia</taxon>
        <taxon>Chitinophagales</taxon>
        <taxon>Chitinophagaceae</taxon>
        <taxon>Arachidicoccus</taxon>
    </lineage>
</organism>
<reference evidence="1 2" key="1">
    <citation type="journal article" date="2017" name="Int. J. Syst. Evol. Microbiol.">
        <title>Arachidicoccus ginsenosidivorans sp. nov., with ginsenoside-converting activity isolated from ginseng cultivating soil.</title>
        <authorList>
            <person name="Siddiqi M.Z."/>
            <person name="Aslam Z."/>
            <person name="Im W.T."/>
        </authorList>
    </citation>
    <scope>NUCLEOTIDE SEQUENCE [LARGE SCALE GENOMIC DNA]</scope>
    <source>
        <strain evidence="1 2">Gsoil 809</strain>
    </source>
</reference>